<dbReference type="Gene3D" id="3.40.50.720">
    <property type="entry name" value="NAD(P)-binding Rossmann-like Domain"/>
    <property type="match status" value="1"/>
</dbReference>
<comment type="cofactor">
    <cofactor evidence="2 10">
        <name>NAD(+)</name>
        <dbReference type="ChEBI" id="CHEBI:57540"/>
    </cofactor>
</comment>
<dbReference type="PANTHER" id="PTHR43725">
    <property type="entry name" value="UDP-GLUCOSE 4-EPIMERASE"/>
    <property type="match status" value="1"/>
</dbReference>
<dbReference type="UniPathway" id="UPA00214"/>
<keyword evidence="9 10" id="KW-0119">Carbohydrate metabolism</keyword>
<evidence type="ECO:0000256" key="6">
    <source>
        <dbReference type="ARBA" id="ARBA00018569"/>
    </source>
</evidence>
<comment type="catalytic activity">
    <reaction evidence="1 10">
        <text>UDP-alpha-D-glucose = UDP-alpha-D-galactose</text>
        <dbReference type="Rhea" id="RHEA:22168"/>
        <dbReference type="ChEBI" id="CHEBI:58885"/>
        <dbReference type="ChEBI" id="CHEBI:66914"/>
        <dbReference type="EC" id="5.1.3.2"/>
    </reaction>
</comment>
<sequence>MSLLQVSGTVTQPAANRKFPQVPARTDTLAGEKVEPAQQQFDKIMKVLVTGGAGYIGSHTVRQLVKIGADVTVLDNMVYGHIGALVDPEVKLVKGDLGDASVVYPLLMKGGFDAVIHFAAFINVGESVQDPLKYYMNNIARPLVLLGAMQAAGVKRFVFSSTCATYGVPTQIPIPETEKQDPINPYGSSKYMLEKVCKDCDRAWGLKSVFLRYFNASGCSEDGLIGEDHDPETHLIPNILLTLTGEKEYIEVFGTDYDTPDGTCIRDYIHVNDLADAHLRAVDYLMKGGSTECFNLGTGLGLSVREILETAEKVTGRKIPVRYGPRREGDPPRLIANPKKAREILGWEARCKDAGAIVETAWKWMTGPRHGHY</sequence>
<dbReference type="EMBL" id="CACRSS010000021">
    <property type="protein sequence ID" value="VYT28739.1"/>
    <property type="molecule type" value="Genomic_DNA"/>
</dbReference>
<evidence type="ECO:0000256" key="10">
    <source>
        <dbReference type="RuleBase" id="RU366046"/>
    </source>
</evidence>
<dbReference type="CDD" id="cd05247">
    <property type="entry name" value="UDP_G4E_1_SDR_e"/>
    <property type="match status" value="1"/>
</dbReference>
<keyword evidence="7 10" id="KW-0520">NAD</keyword>
<evidence type="ECO:0000256" key="1">
    <source>
        <dbReference type="ARBA" id="ARBA00000083"/>
    </source>
</evidence>
<gene>
    <name evidence="12" type="primary">galE</name>
    <name evidence="12" type="ORF">AMLFYP55_01509</name>
</gene>
<evidence type="ECO:0000256" key="2">
    <source>
        <dbReference type="ARBA" id="ARBA00001911"/>
    </source>
</evidence>
<name>A0A6N2VE28_9BACT</name>
<evidence type="ECO:0000256" key="7">
    <source>
        <dbReference type="ARBA" id="ARBA00023027"/>
    </source>
</evidence>
<dbReference type="GO" id="GO:0003978">
    <property type="term" value="F:UDP-glucose 4-epimerase activity"/>
    <property type="evidence" value="ECO:0007669"/>
    <property type="project" value="UniProtKB-UniRule"/>
</dbReference>
<dbReference type="InterPro" id="IPR005886">
    <property type="entry name" value="UDP_G4E"/>
</dbReference>
<dbReference type="InterPro" id="IPR001509">
    <property type="entry name" value="Epimerase_deHydtase"/>
</dbReference>
<dbReference type="NCBIfam" id="TIGR01179">
    <property type="entry name" value="galE"/>
    <property type="match status" value="1"/>
</dbReference>
<dbReference type="PANTHER" id="PTHR43725:SF53">
    <property type="entry name" value="UDP-ARABINOSE 4-EPIMERASE 1"/>
    <property type="match status" value="1"/>
</dbReference>
<evidence type="ECO:0000259" key="11">
    <source>
        <dbReference type="Pfam" id="PF01370"/>
    </source>
</evidence>
<organism evidence="12">
    <name type="scientific">Akkermansia muciniphila</name>
    <dbReference type="NCBI Taxonomy" id="239935"/>
    <lineage>
        <taxon>Bacteria</taxon>
        <taxon>Pseudomonadati</taxon>
        <taxon>Verrucomicrobiota</taxon>
        <taxon>Verrucomicrobiia</taxon>
        <taxon>Verrucomicrobiales</taxon>
        <taxon>Akkermansiaceae</taxon>
        <taxon>Akkermansia</taxon>
    </lineage>
</organism>
<keyword evidence="8 10" id="KW-0413">Isomerase</keyword>
<accession>A0A6N2VE28</accession>
<reference evidence="12" key="1">
    <citation type="submission" date="2019-11" db="EMBL/GenBank/DDBJ databases">
        <authorList>
            <person name="Feng L."/>
        </authorList>
    </citation>
    <scope>NUCLEOTIDE SEQUENCE</scope>
    <source>
        <strain evidence="12">AMuciniphilaLFYP55</strain>
    </source>
</reference>
<comment type="similarity">
    <text evidence="4 10">Belongs to the NAD(P)-dependent epimerase/dehydratase family.</text>
</comment>
<dbReference type="Gene3D" id="3.90.25.10">
    <property type="entry name" value="UDP-galactose 4-epimerase, domain 1"/>
    <property type="match status" value="1"/>
</dbReference>
<proteinExistence type="inferred from homology"/>
<evidence type="ECO:0000256" key="4">
    <source>
        <dbReference type="ARBA" id="ARBA00007637"/>
    </source>
</evidence>
<comment type="pathway">
    <text evidence="3 10">Carbohydrate metabolism; galactose metabolism.</text>
</comment>
<evidence type="ECO:0000256" key="3">
    <source>
        <dbReference type="ARBA" id="ARBA00004947"/>
    </source>
</evidence>
<protein>
    <recommendedName>
        <fullName evidence="6 10">UDP-glucose 4-epimerase</fullName>
        <ecNumber evidence="5 10">5.1.3.2</ecNumber>
    </recommendedName>
</protein>
<dbReference type="InterPro" id="IPR036291">
    <property type="entry name" value="NAD(P)-bd_dom_sf"/>
</dbReference>
<comment type="subunit">
    <text evidence="10">Homodimer.</text>
</comment>
<evidence type="ECO:0000313" key="12">
    <source>
        <dbReference type="EMBL" id="VYT28739.1"/>
    </source>
</evidence>
<dbReference type="AlphaFoldDB" id="A0A6N2VE28"/>
<dbReference type="SUPFAM" id="SSF51735">
    <property type="entry name" value="NAD(P)-binding Rossmann-fold domains"/>
    <property type="match status" value="1"/>
</dbReference>
<dbReference type="Pfam" id="PF01370">
    <property type="entry name" value="Epimerase"/>
    <property type="match status" value="1"/>
</dbReference>
<dbReference type="EC" id="5.1.3.2" evidence="5 10"/>
<evidence type="ECO:0000256" key="5">
    <source>
        <dbReference type="ARBA" id="ARBA00013189"/>
    </source>
</evidence>
<dbReference type="GO" id="GO:0033499">
    <property type="term" value="P:galactose catabolic process via UDP-galactose, Leloir pathway"/>
    <property type="evidence" value="ECO:0007669"/>
    <property type="project" value="TreeGrafter"/>
</dbReference>
<feature type="domain" description="NAD-dependent epimerase/dehydratase" evidence="11">
    <location>
        <begin position="47"/>
        <end position="297"/>
    </location>
</feature>
<evidence type="ECO:0000256" key="9">
    <source>
        <dbReference type="ARBA" id="ARBA00023277"/>
    </source>
</evidence>
<evidence type="ECO:0000256" key="8">
    <source>
        <dbReference type="ARBA" id="ARBA00023235"/>
    </source>
</evidence>